<dbReference type="Gene3D" id="4.10.1000.10">
    <property type="entry name" value="Zinc finger, CCCH-type"/>
    <property type="match status" value="1"/>
</dbReference>
<comment type="caution">
    <text evidence="5">The sequence shown here is derived from an EMBL/GenBank/DDBJ whole genome shotgun (WGS) entry which is preliminary data.</text>
</comment>
<proteinExistence type="predicted"/>
<feature type="zinc finger region" description="C3H1-type" evidence="1">
    <location>
        <begin position="269"/>
        <end position="296"/>
    </location>
</feature>
<feature type="compositionally biased region" description="Polar residues" evidence="3">
    <location>
        <begin position="322"/>
        <end position="333"/>
    </location>
</feature>
<dbReference type="AlphaFoldDB" id="A0A423VAL2"/>
<dbReference type="InterPro" id="IPR000571">
    <property type="entry name" value="Znf_CCCH"/>
</dbReference>
<organism evidence="5 6">
    <name type="scientific">Cytospora leucostoma</name>
    <dbReference type="NCBI Taxonomy" id="1230097"/>
    <lineage>
        <taxon>Eukaryota</taxon>
        <taxon>Fungi</taxon>
        <taxon>Dikarya</taxon>
        <taxon>Ascomycota</taxon>
        <taxon>Pezizomycotina</taxon>
        <taxon>Sordariomycetes</taxon>
        <taxon>Sordariomycetidae</taxon>
        <taxon>Diaporthales</taxon>
        <taxon>Cytosporaceae</taxon>
        <taxon>Cytospora</taxon>
    </lineage>
</organism>
<name>A0A423VAL2_9PEZI</name>
<dbReference type="PANTHER" id="PTHR37543:SF1">
    <property type="entry name" value="CCCH ZINC FINGER DNA BINDING PROTEIN (AFU_ORTHOLOGUE AFUA_5G12760)"/>
    <property type="match status" value="1"/>
</dbReference>
<evidence type="ECO:0000313" key="6">
    <source>
        <dbReference type="Proteomes" id="UP000285146"/>
    </source>
</evidence>
<feature type="coiled-coil region" evidence="2">
    <location>
        <begin position="30"/>
        <end position="64"/>
    </location>
</feature>
<feature type="region of interest" description="Disordered" evidence="3">
    <location>
        <begin position="490"/>
        <end position="520"/>
    </location>
</feature>
<dbReference type="STRING" id="1230097.A0A423VAL2"/>
<evidence type="ECO:0000313" key="5">
    <source>
        <dbReference type="EMBL" id="ROV87911.1"/>
    </source>
</evidence>
<keyword evidence="2" id="KW-0175">Coiled coil</keyword>
<evidence type="ECO:0000259" key="4">
    <source>
        <dbReference type="PROSITE" id="PS50103"/>
    </source>
</evidence>
<keyword evidence="1" id="KW-0862">Zinc</keyword>
<evidence type="ECO:0000256" key="1">
    <source>
        <dbReference type="PROSITE-ProRule" id="PRU00723"/>
    </source>
</evidence>
<evidence type="ECO:0000256" key="3">
    <source>
        <dbReference type="SAM" id="MobiDB-lite"/>
    </source>
</evidence>
<dbReference type="PANTHER" id="PTHR37543">
    <property type="entry name" value="CCCH ZINC FINGER DNA BINDING PROTEIN (AFU_ORTHOLOGUE AFUA_5G12760)"/>
    <property type="match status" value="1"/>
</dbReference>
<dbReference type="Pfam" id="PF25542">
    <property type="entry name" value="zf-CCCH_12"/>
    <property type="match status" value="1"/>
</dbReference>
<gene>
    <name evidence="5" type="ORF">VPNG_10362</name>
</gene>
<dbReference type="InterPro" id="IPR057683">
    <property type="entry name" value="DUF7923"/>
</dbReference>
<dbReference type="Pfam" id="PF00642">
    <property type="entry name" value="zf-CCCH"/>
    <property type="match status" value="1"/>
</dbReference>
<dbReference type="InParanoid" id="A0A423VAL2"/>
<keyword evidence="1" id="KW-0863">Zinc-finger</keyword>
<dbReference type="SMART" id="SM00356">
    <property type="entry name" value="ZnF_C3H1"/>
    <property type="match status" value="2"/>
</dbReference>
<keyword evidence="6" id="KW-1185">Reference proteome</keyword>
<dbReference type="EMBL" id="LKEB01000128">
    <property type="protein sequence ID" value="ROV87911.1"/>
    <property type="molecule type" value="Genomic_DNA"/>
</dbReference>
<dbReference type="InterPro" id="IPR057654">
    <property type="entry name" value="Znf-CCCH_tandem"/>
</dbReference>
<feature type="region of interest" description="Disordered" evidence="3">
    <location>
        <begin position="313"/>
        <end position="333"/>
    </location>
</feature>
<dbReference type="GO" id="GO:0008270">
    <property type="term" value="F:zinc ion binding"/>
    <property type="evidence" value="ECO:0007669"/>
    <property type="project" value="UniProtKB-KW"/>
</dbReference>
<evidence type="ECO:0000256" key="2">
    <source>
        <dbReference type="SAM" id="Coils"/>
    </source>
</evidence>
<feature type="domain" description="C3H1-type" evidence="4">
    <location>
        <begin position="269"/>
        <end position="296"/>
    </location>
</feature>
<dbReference type="PROSITE" id="PS50103">
    <property type="entry name" value="ZF_C3H1"/>
    <property type="match status" value="1"/>
</dbReference>
<sequence length="520" mass="57952">MLSDKEIDAAAQQLADYRNSDALSDILTKYEMLLGDYKRLKSDYEEEREARERWKQQARGQERNPFVLVLVDADGYVFNDNLIADGPDGGTRAAQLLNETIKNSQRRKNLGHCETVVRVYANVAGLSKALSKAGLLGADKRSLAPFIANFNRTYDLTDFVDAGESKENADFKLRGLLRFYAENVQCKHIYFAACHDSGYVSELMQYRGRQDMFTLITTSGLLFHDEFAKLGLGIEELPGVFRTTGSAMDAIYPKPLQSAVKATALSAPSPPASICTYYQVGRCKYGEACKRLHISPSASGVPLRNSKVTRAWRNGSDLNDAPNDTTPTTLQGAPNRSYVQQVDIISKLPRRNDIPDSYIPVNSDQQRLDAYIPTPTNESEQRLKARSAVKRLCNAKQLVGSCNNPDCEYDHSPLEEDLKPTLEWLARSLPCPKREGCRKAACLFGHVCQKPDCKFRGGKAFCRLPFSLHFEDLAVDRYVPAFTSRQSIVSMDQSPSSRLSEEEEDEDLVSPTGGIPVSDL</sequence>
<accession>A0A423VAL2</accession>
<dbReference type="Pfam" id="PF25543">
    <property type="entry name" value="zf-CCCH_tandem"/>
    <property type="match status" value="1"/>
</dbReference>
<keyword evidence="1" id="KW-0479">Metal-binding</keyword>
<reference evidence="5 6" key="1">
    <citation type="submission" date="2015-09" db="EMBL/GenBank/DDBJ databases">
        <title>Host preference determinants of Valsa canker pathogens revealed by comparative genomics.</title>
        <authorList>
            <person name="Yin Z."/>
            <person name="Huang L."/>
        </authorList>
    </citation>
    <scope>NUCLEOTIDE SEQUENCE [LARGE SCALE GENOMIC DNA]</scope>
    <source>
        <strain evidence="5 6">SXYLt</strain>
    </source>
</reference>
<dbReference type="Pfam" id="PF25540">
    <property type="entry name" value="DUF7923"/>
    <property type="match status" value="1"/>
</dbReference>
<dbReference type="Proteomes" id="UP000285146">
    <property type="component" value="Unassembled WGS sequence"/>
</dbReference>
<dbReference type="OrthoDB" id="2270193at2759"/>
<protein>
    <recommendedName>
        <fullName evidence="4">C3H1-type domain-containing protein</fullName>
    </recommendedName>
</protein>